<dbReference type="Proteomes" id="UP000295511">
    <property type="component" value="Unassembled WGS sequence"/>
</dbReference>
<dbReference type="OrthoDB" id="5041894at2"/>
<accession>A0A4R5KAX2</accession>
<protein>
    <submittedName>
        <fullName evidence="1">Uncharacterized protein</fullName>
    </submittedName>
</protein>
<dbReference type="EMBL" id="SMRU01000031">
    <property type="protein sequence ID" value="TDF91277.1"/>
    <property type="molecule type" value="Genomic_DNA"/>
</dbReference>
<dbReference type="RefSeq" id="WP_133206235.1">
    <property type="nucleotide sequence ID" value="NZ_SMRU01000031.1"/>
</dbReference>
<proteinExistence type="predicted"/>
<gene>
    <name evidence="1" type="ORF">E1809_21185</name>
</gene>
<dbReference type="AlphaFoldDB" id="A0A4R5KAX2"/>
<keyword evidence="2" id="KW-1185">Reference proteome</keyword>
<comment type="caution">
    <text evidence="1">The sequence shown here is derived from an EMBL/GenBank/DDBJ whole genome shotgun (WGS) entry which is preliminary data.</text>
</comment>
<reference evidence="1 2" key="1">
    <citation type="submission" date="2019-03" db="EMBL/GenBank/DDBJ databases">
        <title>Whole genome sequence of Arthrobacter sp JH1-1.</title>
        <authorList>
            <person name="Trinh H.N."/>
        </authorList>
    </citation>
    <scope>NUCLEOTIDE SEQUENCE [LARGE SCALE GENOMIC DNA]</scope>
    <source>
        <strain evidence="1 2">JH1-1</strain>
    </source>
</reference>
<evidence type="ECO:0000313" key="2">
    <source>
        <dbReference type="Proteomes" id="UP000295511"/>
    </source>
</evidence>
<evidence type="ECO:0000313" key="1">
    <source>
        <dbReference type="EMBL" id="TDF91277.1"/>
    </source>
</evidence>
<sequence>MNRMAGGEPPLTVMLGRHFPRGRSHGLAVVPQSPKVCDLEWDKISLAISQARTTQNPSLVGTLAGLDMTIYAFQREEGPPFHWSRRDAVAGAAVRSELTVEEYATFLKLMGEKAIWPES</sequence>
<name>A0A4R5KAX2_9MICC</name>
<organism evidence="1 2">
    <name type="scientific">Arthrobacter terricola</name>
    <dbReference type="NCBI Taxonomy" id="2547396"/>
    <lineage>
        <taxon>Bacteria</taxon>
        <taxon>Bacillati</taxon>
        <taxon>Actinomycetota</taxon>
        <taxon>Actinomycetes</taxon>
        <taxon>Micrococcales</taxon>
        <taxon>Micrococcaceae</taxon>
        <taxon>Arthrobacter</taxon>
    </lineage>
</organism>